<evidence type="ECO:0000256" key="1">
    <source>
        <dbReference type="ARBA" id="ARBA00022490"/>
    </source>
</evidence>
<dbReference type="NCBIfam" id="NF003625">
    <property type="entry name" value="PRK05265.1-3"/>
    <property type="match status" value="1"/>
</dbReference>
<evidence type="ECO:0000256" key="2">
    <source>
        <dbReference type="ARBA" id="ARBA00022679"/>
    </source>
</evidence>
<name>A0A160TCJ7_9ZZZZ</name>
<dbReference type="HAMAP" id="MF_00279">
    <property type="entry name" value="PdxJ"/>
    <property type="match status" value="1"/>
</dbReference>
<dbReference type="InterPro" id="IPR013785">
    <property type="entry name" value="Aldolase_TIM"/>
</dbReference>
<keyword evidence="3" id="KW-0664">Pyridoxine biosynthesis</keyword>
<keyword evidence="2 4" id="KW-0808">Transferase</keyword>
<dbReference type="FunFam" id="3.20.20.70:FF:000042">
    <property type="entry name" value="Pyridoxine 5'-phosphate synthase"/>
    <property type="match status" value="1"/>
</dbReference>
<proteinExistence type="inferred from homology"/>
<dbReference type="SUPFAM" id="SSF63892">
    <property type="entry name" value="Pyridoxine 5'-phosphate synthase"/>
    <property type="match status" value="1"/>
</dbReference>
<keyword evidence="1" id="KW-0963">Cytoplasm</keyword>
<dbReference type="NCBIfam" id="TIGR00559">
    <property type="entry name" value="pdxJ"/>
    <property type="match status" value="1"/>
</dbReference>
<evidence type="ECO:0000256" key="3">
    <source>
        <dbReference type="ARBA" id="ARBA00023096"/>
    </source>
</evidence>
<dbReference type="CDD" id="cd00003">
    <property type="entry name" value="PNPsynthase"/>
    <property type="match status" value="1"/>
</dbReference>
<dbReference type="NCBIfam" id="NF003623">
    <property type="entry name" value="PRK05265.1-1"/>
    <property type="match status" value="1"/>
</dbReference>
<dbReference type="GO" id="GO:0008615">
    <property type="term" value="P:pyridoxine biosynthetic process"/>
    <property type="evidence" value="ECO:0007669"/>
    <property type="project" value="UniProtKB-KW"/>
</dbReference>
<protein>
    <submittedName>
        <fullName evidence="4">Pyridoxine 5'-phosphate synthase</fullName>
        <ecNumber evidence="4">2.6.99.2</ecNumber>
    </submittedName>
</protein>
<dbReference type="GO" id="GO:0005829">
    <property type="term" value="C:cytosol"/>
    <property type="evidence" value="ECO:0007669"/>
    <property type="project" value="TreeGrafter"/>
</dbReference>
<dbReference type="EC" id="2.6.99.2" evidence="4"/>
<dbReference type="PANTHER" id="PTHR30456">
    <property type="entry name" value="PYRIDOXINE 5'-PHOSPHATE SYNTHASE"/>
    <property type="match status" value="1"/>
</dbReference>
<dbReference type="Gene3D" id="3.20.20.70">
    <property type="entry name" value="Aldolase class I"/>
    <property type="match status" value="1"/>
</dbReference>
<dbReference type="Pfam" id="PF03740">
    <property type="entry name" value="PdxJ"/>
    <property type="match status" value="1"/>
</dbReference>
<dbReference type="InterPro" id="IPR004569">
    <property type="entry name" value="PyrdxlP_synth_PdxJ"/>
</dbReference>
<dbReference type="AlphaFoldDB" id="A0A160TCJ7"/>
<dbReference type="NCBIfam" id="NF003627">
    <property type="entry name" value="PRK05265.1-5"/>
    <property type="match status" value="1"/>
</dbReference>
<evidence type="ECO:0000313" key="4">
    <source>
        <dbReference type="EMBL" id="CUS40867.1"/>
    </source>
</evidence>
<sequence length="245" mass="26305">MSLAKRVLLGVNIDHVATLRQARGTRYPDPVQAAFVAEEAGADGITVHPREDGRHIQVRDVRILRDTLATRMNLEMAVTEKMLQLAEEVCPPCTCLVPEKREELTTEGGLDVAGQEAHITAAVARLKAIGSEVSLFIDPDEAQIDATVRTGAPVIELHTGRYADAETNEERDEELARIIAAAKYAAGKGLIVNAGHGLNYHNVEAIAAIPEMNELNIGHAIVARAVFVGLAQAVADMRALLAAAR</sequence>
<dbReference type="PANTHER" id="PTHR30456:SF0">
    <property type="entry name" value="PYRIDOXINE 5'-PHOSPHATE SYNTHASE"/>
    <property type="match status" value="1"/>
</dbReference>
<organism evidence="4">
    <name type="scientific">hydrothermal vent metagenome</name>
    <dbReference type="NCBI Taxonomy" id="652676"/>
    <lineage>
        <taxon>unclassified sequences</taxon>
        <taxon>metagenomes</taxon>
        <taxon>ecological metagenomes</taxon>
    </lineage>
</organism>
<gene>
    <name evidence="4" type="ORF">MGWOODY_Tha33</name>
</gene>
<accession>A0A160TCJ7</accession>
<reference evidence="4" key="1">
    <citation type="submission" date="2015-10" db="EMBL/GenBank/DDBJ databases">
        <authorList>
            <person name="Gilbert D.G."/>
        </authorList>
    </citation>
    <scope>NUCLEOTIDE SEQUENCE</scope>
</reference>
<dbReference type="InterPro" id="IPR036130">
    <property type="entry name" value="Pyridoxine-5'_phos_synth"/>
</dbReference>
<dbReference type="GO" id="GO:0033856">
    <property type="term" value="F:pyridoxine 5'-phosphate synthase activity"/>
    <property type="evidence" value="ECO:0007669"/>
    <property type="project" value="UniProtKB-EC"/>
</dbReference>
<dbReference type="EMBL" id="CZQC01000028">
    <property type="protein sequence ID" value="CUS40867.1"/>
    <property type="molecule type" value="Genomic_DNA"/>
</dbReference>